<evidence type="ECO:0000256" key="8">
    <source>
        <dbReference type="ARBA" id="ARBA00022833"/>
    </source>
</evidence>
<protein>
    <recommendedName>
        <fullName evidence="2">RBR-type E3 ubiquitin transferase</fullName>
        <ecNumber evidence="2">2.3.2.31</ecNumber>
    </recommendedName>
</protein>
<evidence type="ECO:0000256" key="1">
    <source>
        <dbReference type="ARBA" id="ARBA00001798"/>
    </source>
</evidence>
<feature type="compositionally biased region" description="Basic residues" evidence="9">
    <location>
        <begin position="152"/>
        <end position="165"/>
    </location>
</feature>
<dbReference type="Pfam" id="PF01485">
    <property type="entry name" value="IBR"/>
    <property type="match status" value="2"/>
</dbReference>
<evidence type="ECO:0000256" key="9">
    <source>
        <dbReference type="SAM" id="MobiDB-lite"/>
    </source>
</evidence>
<comment type="catalytic activity">
    <reaction evidence="1">
        <text>[E2 ubiquitin-conjugating enzyme]-S-ubiquitinyl-L-cysteine + [acceptor protein]-L-lysine = [E2 ubiquitin-conjugating enzyme]-L-cysteine + [acceptor protein]-N(6)-ubiquitinyl-L-lysine.</text>
        <dbReference type="EC" id="2.3.2.31"/>
    </reaction>
</comment>
<keyword evidence="4" id="KW-0479">Metal-binding</keyword>
<dbReference type="Gene3D" id="1.20.120.1750">
    <property type="match status" value="1"/>
</dbReference>
<dbReference type="PROSITE" id="PS00518">
    <property type="entry name" value="ZF_RING_1"/>
    <property type="match status" value="1"/>
</dbReference>
<feature type="compositionally biased region" description="Basic and acidic residues" evidence="9">
    <location>
        <begin position="38"/>
        <end position="49"/>
    </location>
</feature>
<keyword evidence="6" id="KW-0863">Zinc-finger</keyword>
<evidence type="ECO:0000256" key="3">
    <source>
        <dbReference type="ARBA" id="ARBA00022679"/>
    </source>
</evidence>
<feature type="compositionally biased region" description="Low complexity" evidence="9">
    <location>
        <begin position="482"/>
        <end position="491"/>
    </location>
</feature>
<dbReference type="InterPro" id="IPR031127">
    <property type="entry name" value="E3_UB_ligase_RBR"/>
</dbReference>
<evidence type="ECO:0000256" key="7">
    <source>
        <dbReference type="ARBA" id="ARBA00022786"/>
    </source>
</evidence>
<proteinExistence type="predicted"/>
<dbReference type="EMBL" id="NAJL01000018">
    <property type="protein sequence ID" value="TKA28351.1"/>
    <property type="molecule type" value="Genomic_DNA"/>
</dbReference>
<sequence>MVKTSINGSSRSSSKAVRTSRPKASEVPHKRQVIQGEQDTKTPDVEELRKRRAAYFGRPVAERQKVIRVKPAVASPASASSRPKTSSSSDVRRKKRSTSSQKSSSSSKRPKVPRVRDAVNTDYVYAATPPLGTDLGRSQDPVQERDIANGERRRHSTHSSSHRRSLSTLPETEVAPDDSISVVAERRTSGSHSRSRPSLKRSSTTPSNLPPIVEKSDDPSSSQKRRTAKRESTLLSTLFRRHTTTDATPTPPRLVECLTCGSDDIPHAHSAKLSCGHRMCHDCLQRIFEMSVKDPAHMPPRCCTDDHIPLKHVEKIFDLKFKMHWNRKYQEYNTKNRIYCPAPKCGEWIKPSHVHRDRDGKKYAVCPRCKLKVCLLCNNKAHKSRECPKDPEIAKLVEQAKEKGWQRCFNCSALVELKEGCNHMTCRCLAEFCMICGSKWKTCECPWFNYTNLPNPDRLNDMRVPEPIRVIYRRVLDATAPAARPEATAAADPPPQDRHPLPPRRGERTYHDELEQRRRQERLDADLARRLQLASLMDNDDDDDGDPSPRRRAQDEAFGIGTEAGHFMNDDYVRNAANVVMNAFGDVNMGRRRERASGRRRRARQTGQNGGEAGLAPNFLGDASVLGI</sequence>
<evidence type="ECO:0000313" key="11">
    <source>
        <dbReference type="EMBL" id="TKA28351.1"/>
    </source>
</evidence>
<feature type="compositionally biased region" description="Basic and acidic residues" evidence="9">
    <location>
        <begin position="495"/>
        <end position="522"/>
    </location>
</feature>
<dbReference type="InterPro" id="IPR044066">
    <property type="entry name" value="TRIAD_supradom"/>
</dbReference>
<keyword evidence="12" id="KW-1185">Reference proteome</keyword>
<dbReference type="GO" id="GO:0008270">
    <property type="term" value="F:zinc ion binding"/>
    <property type="evidence" value="ECO:0007669"/>
    <property type="project" value="UniProtKB-KW"/>
</dbReference>
<evidence type="ECO:0000313" key="12">
    <source>
        <dbReference type="Proteomes" id="UP000308549"/>
    </source>
</evidence>
<keyword evidence="5" id="KW-0677">Repeat</keyword>
<dbReference type="Proteomes" id="UP000308549">
    <property type="component" value="Unassembled WGS sequence"/>
</dbReference>
<evidence type="ECO:0000256" key="2">
    <source>
        <dbReference type="ARBA" id="ARBA00012251"/>
    </source>
</evidence>
<dbReference type="EC" id="2.3.2.31" evidence="2"/>
<dbReference type="InterPro" id="IPR002867">
    <property type="entry name" value="IBR_dom"/>
</dbReference>
<dbReference type="GO" id="GO:0061630">
    <property type="term" value="F:ubiquitin protein ligase activity"/>
    <property type="evidence" value="ECO:0007669"/>
    <property type="project" value="UniProtKB-EC"/>
</dbReference>
<feature type="compositionally biased region" description="Low complexity" evidence="9">
    <location>
        <begin position="69"/>
        <end position="89"/>
    </location>
</feature>
<feature type="region of interest" description="Disordered" evidence="9">
    <location>
        <begin position="592"/>
        <end position="617"/>
    </location>
</feature>
<dbReference type="SUPFAM" id="SSF57850">
    <property type="entry name" value="RING/U-box"/>
    <property type="match status" value="2"/>
</dbReference>
<accession>A0A4U0U0E6</accession>
<dbReference type="AlphaFoldDB" id="A0A4U0U0E6"/>
<dbReference type="OrthoDB" id="9977870at2759"/>
<dbReference type="CDD" id="cd22584">
    <property type="entry name" value="Rcat_RBR_unk"/>
    <property type="match status" value="1"/>
</dbReference>
<feature type="region of interest" description="Disordered" evidence="9">
    <location>
        <begin position="482"/>
        <end position="522"/>
    </location>
</feature>
<feature type="compositionally biased region" description="Low complexity" evidence="9">
    <location>
        <begin position="98"/>
        <end position="107"/>
    </location>
</feature>
<gene>
    <name evidence="11" type="ORF">B0A50_03818</name>
</gene>
<evidence type="ECO:0000259" key="10">
    <source>
        <dbReference type="PROSITE" id="PS51873"/>
    </source>
</evidence>
<evidence type="ECO:0000256" key="5">
    <source>
        <dbReference type="ARBA" id="ARBA00022737"/>
    </source>
</evidence>
<reference evidence="11 12" key="1">
    <citation type="submission" date="2017-03" db="EMBL/GenBank/DDBJ databases">
        <title>Genomes of endolithic fungi from Antarctica.</title>
        <authorList>
            <person name="Coleine C."/>
            <person name="Masonjones S."/>
            <person name="Stajich J.E."/>
        </authorList>
    </citation>
    <scope>NUCLEOTIDE SEQUENCE [LARGE SCALE GENOMIC DNA]</scope>
    <source>
        <strain evidence="11 12">CCFEE 6315</strain>
    </source>
</reference>
<keyword evidence="3" id="KW-0808">Transferase</keyword>
<dbReference type="GO" id="GO:0016567">
    <property type="term" value="P:protein ubiquitination"/>
    <property type="evidence" value="ECO:0007669"/>
    <property type="project" value="InterPro"/>
</dbReference>
<keyword evidence="8" id="KW-0862">Zinc</keyword>
<organism evidence="11 12">
    <name type="scientific">Salinomyces thailandicus</name>
    <dbReference type="NCBI Taxonomy" id="706561"/>
    <lineage>
        <taxon>Eukaryota</taxon>
        <taxon>Fungi</taxon>
        <taxon>Dikarya</taxon>
        <taxon>Ascomycota</taxon>
        <taxon>Pezizomycotina</taxon>
        <taxon>Dothideomycetes</taxon>
        <taxon>Dothideomycetidae</taxon>
        <taxon>Mycosphaerellales</taxon>
        <taxon>Teratosphaeriaceae</taxon>
        <taxon>Salinomyces</taxon>
    </lineage>
</organism>
<dbReference type="PROSITE" id="PS51873">
    <property type="entry name" value="TRIAD"/>
    <property type="match status" value="1"/>
</dbReference>
<name>A0A4U0U0E6_9PEZI</name>
<feature type="compositionally biased region" description="Low complexity" evidence="9">
    <location>
        <begin position="9"/>
        <end position="19"/>
    </location>
</feature>
<evidence type="ECO:0000256" key="6">
    <source>
        <dbReference type="ARBA" id="ARBA00022771"/>
    </source>
</evidence>
<feature type="compositionally biased region" description="Basic and acidic residues" evidence="9">
    <location>
        <begin position="142"/>
        <end position="151"/>
    </location>
</feature>
<comment type="caution">
    <text evidence="11">The sequence shown here is derived from an EMBL/GenBank/DDBJ whole genome shotgun (WGS) entry which is preliminary data.</text>
</comment>
<keyword evidence="7" id="KW-0833">Ubl conjugation pathway</keyword>
<dbReference type="InterPro" id="IPR017907">
    <property type="entry name" value="Znf_RING_CS"/>
</dbReference>
<dbReference type="PANTHER" id="PTHR11685">
    <property type="entry name" value="RBR FAMILY RING FINGER AND IBR DOMAIN-CONTAINING"/>
    <property type="match status" value="1"/>
</dbReference>
<feature type="domain" description="RING-type" evidence="10">
    <location>
        <begin position="253"/>
        <end position="454"/>
    </location>
</feature>
<dbReference type="CDD" id="cd20335">
    <property type="entry name" value="BRcat_RBR"/>
    <property type="match status" value="1"/>
</dbReference>
<feature type="region of interest" description="Disordered" evidence="9">
    <location>
        <begin position="1"/>
        <end position="252"/>
    </location>
</feature>
<evidence type="ECO:0000256" key="4">
    <source>
        <dbReference type="ARBA" id="ARBA00022723"/>
    </source>
</evidence>